<evidence type="ECO:0000256" key="1">
    <source>
        <dbReference type="ARBA" id="ARBA00004196"/>
    </source>
</evidence>
<evidence type="ECO:0000256" key="2">
    <source>
        <dbReference type="ARBA" id="ARBA00022723"/>
    </source>
</evidence>
<comment type="function">
    <text evidence="4">Subunits I and II form the functional core of the enzyme complex. Electrons originating in cytochrome c are transferred via heme a and Cu(A) to the binuclear center formed by heme a3 and Cu(B).</text>
</comment>
<proteinExistence type="predicted"/>
<reference evidence="9 10" key="1">
    <citation type="journal article" date="2017" name="Int. J. Syst. Evol. Microbiol.">
        <title>Macrococcus canis sp. nov., a skin bacterium associated with infections in dogs.</title>
        <authorList>
            <person name="Gobeli Brawand S."/>
            <person name="Cotting K."/>
            <person name="Gomez-Sanz E."/>
            <person name="Collaud A."/>
            <person name="Thomann A."/>
            <person name="Brodard I."/>
            <person name="Rodriguez-Campos S."/>
            <person name="Strauss C."/>
            <person name="Perreten V."/>
        </authorList>
    </citation>
    <scope>NUCLEOTIDE SEQUENCE [LARGE SCALE GENOMIC DNA]</scope>
    <source>
        <strain evidence="9 10">KM45013</strain>
    </source>
</reference>
<dbReference type="KEGG" id="mcak:MCCS_12750"/>
<accession>A0A1W7ACU1</accession>
<dbReference type="InterPro" id="IPR051403">
    <property type="entry name" value="NosZ/Cyto_c_oxidase_sub2"/>
</dbReference>
<dbReference type="EMBL" id="CP021059">
    <property type="protein sequence ID" value="ARQ06920.1"/>
    <property type="molecule type" value="Genomic_DNA"/>
</dbReference>
<evidence type="ECO:0000256" key="6">
    <source>
        <dbReference type="ARBA" id="ARBA00047816"/>
    </source>
</evidence>
<evidence type="ECO:0000259" key="8">
    <source>
        <dbReference type="PROSITE" id="PS50857"/>
    </source>
</evidence>
<keyword evidence="10" id="KW-1185">Reference proteome</keyword>
<dbReference type="PANTHER" id="PTHR42838">
    <property type="entry name" value="CYTOCHROME C OXIDASE SUBUNIT II"/>
    <property type="match status" value="1"/>
</dbReference>
<dbReference type="PROSITE" id="PS00078">
    <property type="entry name" value="COX2"/>
    <property type="match status" value="1"/>
</dbReference>
<dbReference type="PANTHER" id="PTHR42838:SF2">
    <property type="entry name" value="NITROUS-OXIDE REDUCTASE"/>
    <property type="match status" value="1"/>
</dbReference>
<dbReference type="GO" id="GO:0016020">
    <property type="term" value="C:membrane"/>
    <property type="evidence" value="ECO:0007669"/>
    <property type="project" value="InterPro"/>
</dbReference>
<dbReference type="STRING" id="1855823.MCCS_12750"/>
<organism evidence="9 10">
    <name type="scientific">Macrococcoides canis</name>
    <dbReference type="NCBI Taxonomy" id="1855823"/>
    <lineage>
        <taxon>Bacteria</taxon>
        <taxon>Bacillati</taxon>
        <taxon>Bacillota</taxon>
        <taxon>Bacilli</taxon>
        <taxon>Bacillales</taxon>
        <taxon>Staphylococcaceae</taxon>
        <taxon>Macrococcoides</taxon>
    </lineage>
</organism>
<keyword evidence="9" id="KW-0560">Oxidoreductase</keyword>
<dbReference type="GO" id="GO:0004129">
    <property type="term" value="F:cytochrome-c oxidase activity"/>
    <property type="evidence" value="ECO:0007669"/>
    <property type="project" value="UniProtKB-EC"/>
</dbReference>
<evidence type="ECO:0000313" key="10">
    <source>
        <dbReference type="Proteomes" id="UP000194154"/>
    </source>
</evidence>
<dbReference type="GO" id="GO:0030313">
    <property type="term" value="C:cell envelope"/>
    <property type="evidence" value="ECO:0007669"/>
    <property type="project" value="UniProtKB-SubCell"/>
</dbReference>
<evidence type="ECO:0000256" key="4">
    <source>
        <dbReference type="ARBA" id="ARBA00024688"/>
    </source>
</evidence>
<keyword evidence="7" id="KW-0472">Membrane</keyword>
<comment type="catalytic activity">
    <reaction evidence="6">
        <text>4 Fe(II)-[cytochrome c] + O2 + 8 H(+)(in) = 4 Fe(III)-[cytochrome c] + 2 H2O + 4 H(+)(out)</text>
        <dbReference type="Rhea" id="RHEA:11436"/>
        <dbReference type="Rhea" id="RHEA-COMP:10350"/>
        <dbReference type="Rhea" id="RHEA-COMP:14399"/>
        <dbReference type="ChEBI" id="CHEBI:15377"/>
        <dbReference type="ChEBI" id="CHEBI:15378"/>
        <dbReference type="ChEBI" id="CHEBI:15379"/>
        <dbReference type="ChEBI" id="CHEBI:29033"/>
        <dbReference type="ChEBI" id="CHEBI:29034"/>
        <dbReference type="EC" id="7.1.1.9"/>
    </reaction>
</comment>
<gene>
    <name evidence="9" type="primary">cbaB</name>
    <name evidence="9" type="ORF">MCCS_12750</name>
</gene>
<dbReference type="Pfam" id="PF00116">
    <property type="entry name" value="COX2"/>
    <property type="match status" value="1"/>
</dbReference>
<keyword evidence="2" id="KW-0479">Metal-binding</keyword>
<feature type="transmembrane region" description="Helical" evidence="7">
    <location>
        <begin position="7"/>
        <end position="28"/>
    </location>
</feature>
<sequence>MHKFEKIWLGLGMGSLILFLGIIFVSALHNGHEPIASGREFIAPELIDKDEVFSKPGLHKVEGKDWDYELVFVVSAFNYNPGEVEIPKGSKVKIIATSRDVVHGFEIAQTNVNMMIEPGHISTFVKTFDKKGDYLLLCNEYCGTGHADMKSNIKVVDK</sequence>
<dbReference type="InterPro" id="IPR002429">
    <property type="entry name" value="CcO_II-like_C"/>
</dbReference>
<keyword evidence="7" id="KW-0812">Transmembrane</keyword>
<dbReference type="GeneID" id="35295400"/>
<keyword evidence="3" id="KW-0186">Copper</keyword>
<name>A0A1W7ACU1_9STAP</name>
<dbReference type="GO" id="GO:0005507">
    <property type="term" value="F:copper ion binding"/>
    <property type="evidence" value="ECO:0007669"/>
    <property type="project" value="InterPro"/>
</dbReference>
<dbReference type="GO" id="GO:0016491">
    <property type="term" value="F:oxidoreductase activity"/>
    <property type="evidence" value="ECO:0007669"/>
    <property type="project" value="UniProtKB-KW"/>
</dbReference>
<evidence type="ECO:0000256" key="7">
    <source>
        <dbReference type="SAM" id="Phobius"/>
    </source>
</evidence>
<dbReference type="AlphaFoldDB" id="A0A1W7ACU1"/>
<dbReference type="SUPFAM" id="SSF49503">
    <property type="entry name" value="Cupredoxins"/>
    <property type="match status" value="1"/>
</dbReference>
<protein>
    <recommendedName>
        <fullName evidence="5">Cytochrome aa3 subunit 2</fullName>
    </recommendedName>
</protein>
<dbReference type="PROSITE" id="PS50857">
    <property type="entry name" value="COX2_CUA"/>
    <property type="match status" value="1"/>
</dbReference>
<evidence type="ECO:0000256" key="5">
    <source>
        <dbReference type="ARBA" id="ARBA00031399"/>
    </source>
</evidence>
<dbReference type="InterPro" id="IPR001505">
    <property type="entry name" value="Copper_CuA"/>
</dbReference>
<dbReference type="Proteomes" id="UP000194154">
    <property type="component" value="Chromosome"/>
</dbReference>
<dbReference type="Gene3D" id="2.60.40.420">
    <property type="entry name" value="Cupredoxins - blue copper proteins"/>
    <property type="match status" value="1"/>
</dbReference>
<dbReference type="InterPro" id="IPR008972">
    <property type="entry name" value="Cupredoxin"/>
</dbReference>
<evidence type="ECO:0000313" key="9">
    <source>
        <dbReference type="EMBL" id="ARQ06920.1"/>
    </source>
</evidence>
<evidence type="ECO:0000256" key="3">
    <source>
        <dbReference type="ARBA" id="ARBA00023008"/>
    </source>
</evidence>
<keyword evidence="7" id="KW-1133">Transmembrane helix</keyword>
<comment type="subcellular location">
    <subcellularLocation>
        <location evidence="1">Cell envelope</location>
    </subcellularLocation>
</comment>
<dbReference type="RefSeq" id="WP_193432082.1">
    <property type="nucleotide sequence ID" value="NZ_CBCRZA010000002.1"/>
</dbReference>
<feature type="domain" description="Cytochrome oxidase subunit II copper A binding" evidence="8">
    <location>
        <begin position="54"/>
        <end position="158"/>
    </location>
</feature>